<dbReference type="SMART" id="SM00332">
    <property type="entry name" value="PP2Cc"/>
    <property type="match status" value="1"/>
</dbReference>
<dbReference type="SUPFAM" id="SSF81606">
    <property type="entry name" value="PP2C-like"/>
    <property type="match status" value="1"/>
</dbReference>
<dbReference type="Proteomes" id="UP000008536">
    <property type="component" value="Chromosome D"/>
</dbReference>
<dbReference type="GO" id="GO:0004722">
    <property type="term" value="F:protein serine/threonine phosphatase activity"/>
    <property type="evidence" value="ECO:0007669"/>
    <property type="project" value="UniProtKB-EC"/>
</dbReference>
<evidence type="ECO:0000313" key="5">
    <source>
        <dbReference type="Proteomes" id="UP000008536"/>
    </source>
</evidence>
<comment type="catalytic activity">
    <reaction evidence="1">
        <text>O-phospho-L-seryl-[protein] + H2O = L-seryl-[protein] + phosphate</text>
        <dbReference type="Rhea" id="RHEA:20629"/>
        <dbReference type="Rhea" id="RHEA-COMP:9863"/>
        <dbReference type="Rhea" id="RHEA-COMP:11604"/>
        <dbReference type="ChEBI" id="CHEBI:15377"/>
        <dbReference type="ChEBI" id="CHEBI:29999"/>
        <dbReference type="ChEBI" id="CHEBI:43474"/>
        <dbReference type="ChEBI" id="CHEBI:83421"/>
        <dbReference type="EC" id="3.1.3.16"/>
    </reaction>
</comment>
<feature type="transmembrane region" description="Helical" evidence="2">
    <location>
        <begin position="30"/>
        <end position="48"/>
    </location>
</feature>
<dbReference type="Pfam" id="PF07228">
    <property type="entry name" value="SpoIIE"/>
    <property type="match status" value="1"/>
</dbReference>
<keyword evidence="2" id="KW-0472">Membrane</keyword>
<comment type="catalytic activity">
    <reaction evidence="1">
        <text>O-phospho-L-threonyl-[protein] + H2O = L-threonyl-[protein] + phosphate</text>
        <dbReference type="Rhea" id="RHEA:47004"/>
        <dbReference type="Rhea" id="RHEA-COMP:11060"/>
        <dbReference type="Rhea" id="RHEA-COMP:11605"/>
        <dbReference type="ChEBI" id="CHEBI:15377"/>
        <dbReference type="ChEBI" id="CHEBI:30013"/>
        <dbReference type="ChEBI" id="CHEBI:43474"/>
        <dbReference type="ChEBI" id="CHEBI:61977"/>
        <dbReference type="EC" id="3.1.3.16"/>
    </reaction>
</comment>
<keyword evidence="2" id="KW-0812">Transmembrane</keyword>
<dbReference type="SMART" id="SM00331">
    <property type="entry name" value="PP2C_SIG"/>
    <property type="match status" value="1"/>
</dbReference>
<keyword evidence="2" id="KW-1133">Transmembrane helix</keyword>
<evidence type="ECO:0000256" key="2">
    <source>
        <dbReference type="SAM" id="Phobius"/>
    </source>
</evidence>
<dbReference type="EC" id="3.1.3.16" evidence="1"/>
<evidence type="ECO:0000313" key="4">
    <source>
        <dbReference type="EMBL" id="CAR27963.1"/>
    </source>
</evidence>
<dbReference type="PROSITE" id="PS51746">
    <property type="entry name" value="PPM_2"/>
    <property type="match status" value="1"/>
</dbReference>
<protein>
    <recommendedName>
        <fullName evidence="1">Protein phosphatase</fullName>
        <ecNumber evidence="1">3.1.3.16</ecNumber>
    </recommendedName>
</protein>
<keyword evidence="1" id="KW-0460">Magnesium</keyword>
<dbReference type="EMBL" id="CU928176">
    <property type="protein sequence ID" value="CAR27963.1"/>
    <property type="molecule type" value="Genomic_DNA"/>
</dbReference>
<dbReference type="STRING" id="559307.C5DVZ4"/>
<gene>
    <name evidence="4" type="ordered locus">ZYRO0D10604g</name>
</gene>
<dbReference type="FunFam" id="3.60.40.10:FF:000093">
    <property type="entry name" value="Type 2C protein Phosphatase"/>
    <property type="match status" value="1"/>
</dbReference>
<dbReference type="PANTHER" id="PTHR12320">
    <property type="entry name" value="PROTEIN PHOSPHATASE 2C"/>
    <property type="match status" value="1"/>
</dbReference>
<accession>C5DVZ4</accession>
<proteinExistence type="inferred from homology"/>
<dbReference type="CDD" id="cd00143">
    <property type="entry name" value="PP2Cc"/>
    <property type="match status" value="1"/>
</dbReference>
<dbReference type="Gene3D" id="3.60.40.10">
    <property type="entry name" value="PPM-type phosphatase domain"/>
    <property type="match status" value="1"/>
</dbReference>
<dbReference type="FunCoup" id="C5DVZ4">
    <property type="interactions" value="708"/>
</dbReference>
<dbReference type="GO" id="GO:0046872">
    <property type="term" value="F:metal ion binding"/>
    <property type="evidence" value="ECO:0007669"/>
    <property type="project" value="UniProtKB-UniRule"/>
</dbReference>
<dbReference type="KEGG" id="zro:ZYRO0D10604g"/>
<dbReference type="InterPro" id="IPR036457">
    <property type="entry name" value="PPM-type-like_dom_sf"/>
</dbReference>
<dbReference type="InParanoid" id="C5DVZ4"/>
<organism evidence="4 5">
    <name type="scientific">Zygosaccharomyces rouxii (strain ATCC 2623 / CBS 732 / NBRC 1130 / NCYC 568 / NRRL Y-229)</name>
    <dbReference type="NCBI Taxonomy" id="559307"/>
    <lineage>
        <taxon>Eukaryota</taxon>
        <taxon>Fungi</taxon>
        <taxon>Dikarya</taxon>
        <taxon>Ascomycota</taxon>
        <taxon>Saccharomycotina</taxon>
        <taxon>Saccharomycetes</taxon>
        <taxon>Saccharomycetales</taxon>
        <taxon>Saccharomycetaceae</taxon>
        <taxon>Zygosaccharomyces</taxon>
    </lineage>
</organism>
<keyword evidence="1" id="KW-0378">Hydrolase</keyword>
<keyword evidence="1" id="KW-0479">Metal-binding</keyword>
<dbReference type="InterPro" id="IPR039123">
    <property type="entry name" value="PPTC7"/>
</dbReference>
<feature type="domain" description="PPM-type phosphatase" evidence="3">
    <location>
        <begin position="101"/>
        <end position="361"/>
    </location>
</feature>
<keyword evidence="1" id="KW-0904">Protein phosphatase</keyword>
<dbReference type="HOGENOM" id="CLU_029404_7_0_1"/>
<keyword evidence="5" id="KW-1185">Reference proteome</keyword>
<comment type="cofactor">
    <cofactor evidence="1">
        <name>Mn(2+)</name>
        <dbReference type="ChEBI" id="CHEBI:29035"/>
    </cofactor>
</comment>
<comment type="similarity">
    <text evidence="1">Belongs to the PP2C family.</text>
</comment>
<evidence type="ECO:0000259" key="3">
    <source>
        <dbReference type="PROSITE" id="PS51746"/>
    </source>
</evidence>
<dbReference type="InterPro" id="IPR001932">
    <property type="entry name" value="PPM-type_phosphatase-like_dom"/>
</dbReference>
<reference evidence="4 5" key="1">
    <citation type="journal article" date="2009" name="Genome Res.">
        <title>Comparative genomics of protoploid Saccharomycetaceae.</title>
        <authorList>
            <consortium name="The Genolevures Consortium"/>
            <person name="Souciet J.-L."/>
            <person name="Dujon B."/>
            <person name="Gaillardin C."/>
            <person name="Johnston M."/>
            <person name="Baret P.V."/>
            <person name="Cliften P."/>
            <person name="Sherman D.J."/>
            <person name="Weissenbach J."/>
            <person name="Westhof E."/>
            <person name="Wincker P."/>
            <person name="Jubin C."/>
            <person name="Poulain J."/>
            <person name="Barbe V."/>
            <person name="Segurens B."/>
            <person name="Artiguenave F."/>
            <person name="Anthouard V."/>
            <person name="Vacherie B."/>
            <person name="Val M.-E."/>
            <person name="Fulton R.S."/>
            <person name="Minx P."/>
            <person name="Wilson R."/>
            <person name="Durrens P."/>
            <person name="Jean G."/>
            <person name="Marck C."/>
            <person name="Martin T."/>
            <person name="Nikolski M."/>
            <person name="Rolland T."/>
            <person name="Seret M.-L."/>
            <person name="Casaregola S."/>
            <person name="Despons L."/>
            <person name="Fairhead C."/>
            <person name="Fischer G."/>
            <person name="Lafontaine I."/>
            <person name="Leh V."/>
            <person name="Lemaire M."/>
            <person name="de Montigny J."/>
            <person name="Neuveglise C."/>
            <person name="Thierry A."/>
            <person name="Blanc-Lenfle I."/>
            <person name="Bleykasten C."/>
            <person name="Diffels J."/>
            <person name="Fritsch E."/>
            <person name="Frangeul L."/>
            <person name="Goeffon A."/>
            <person name="Jauniaux N."/>
            <person name="Kachouri-Lafond R."/>
            <person name="Payen C."/>
            <person name="Potier S."/>
            <person name="Pribylova L."/>
            <person name="Ozanne C."/>
            <person name="Richard G.-F."/>
            <person name="Sacerdot C."/>
            <person name="Straub M.-L."/>
            <person name="Talla E."/>
        </authorList>
    </citation>
    <scope>NUCLEOTIDE SEQUENCE [LARGE SCALE GENOMIC DNA]</scope>
    <source>
        <strain evidence="4 5">ATCC 2623 / CBS 732 / BCRC 21506 / NBRC 1130 / NCYC 568 / NRRL Y-229</strain>
    </source>
</reference>
<dbReference type="AlphaFoldDB" id="C5DVZ4"/>
<name>C5DVZ4_ZYGRC</name>
<sequence>MFAKAGLRPIYGSTARGAARRPFLGRQWQGMLWMLVLITSIIVGWSLIHVDFAVYGQLRRGFFSGKGSWGWQSGTSSTVPQDGSQQFNYKAVVAFQPKDRDDPVYKALAGKFSPTGEDNYFIRSVNPTEFYAGVADGVGGWAEHGYDSSAISRELCSAMSEFALSVGVPPKKLIELGYDKIQKEGTVQVGGTTAIVAHFTPEGKLQVANLGDSWCGVFRNDQLAFQTKYQTVGFNAPYQLAIVPEQMVKEAERRGGSYIRNQPADADEYTFQLEKGDIVFLATDGVTDNVATEDMELFLKDNQSLVGSDLQKASQEFVDKTVQLSKDPDFPSVFAQEVSRLTGQRYMGGKEDDITLVVVKVE</sequence>
<keyword evidence="1" id="KW-0464">Manganese</keyword>
<comment type="cofactor">
    <cofactor evidence="1">
        <name>Mg(2+)</name>
        <dbReference type="ChEBI" id="CHEBI:18420"/>
    </cofactor>
</comment>
<dbReference type="PANTHER" id="PTHR12320:SF1">
    <property type="entry name" value="PROTEIN PHOSPHATASE PTC7 HOMOLOG"/>
    <property type="match status" value="1"/>
</dbReference>
<evidence type="ECO:0000256" key="1">
    <source>
        <dbReference type="RuleBase" id="RU366020"/>
    </source>
</evidence>